<dbReference type="PANTHER" id="PTHR24020:SF20">
    <property type="entry name" value="PH DOMAIN-CONTAINING PROTEIN"/>
    <property type="match status" value="1"/>
</dbReference>
<dbReference type="Gene3D" id="3.40.50.410">
    <property type="entry name" value="von Willebrand factor, type A domain"/>
    <property type="match status" value="2"/>
</dbReference>
<proteinExistence type="predicted"/>
<feature type="chain" id="PRO_5035824255" description="VWFA domain-containing protein" evidence="2">
    <location>
        <begin position="22"/>
        <end position="505"/>
    </location>
</feature>
<keyword evidence="2" id="KW-0732">Signal</keyword>
<organism evidence="4 5">
    <name type="scientific">Mytilus edulis</name>
    <name type="common">Blue mussel</name>
    <dbReference type="NCBI Taxonomy" id="6550"/>
    <lineage>
        <taxon>Eukaryota</taxon>
        <taxon>Metazoa</taxon>
        <taxon>Spiralia</taxon>
        <taxon>Lophotrochozoa</taxon>
        <taxon>Mollusca</taxon>
        <taxon>Bivalvia</taxon>
        <taxon>Autobranchia</taxon>
        <taxon>Pteriomorphia</taxon>
        <taxon>Mytilida</taxon>
        <taxon>Mytiloidea</taxon>
        <taxon>Mytilidae</taxon>
        <taxon>Mytilinae</taxon>
        <taxon>Mytilus</taxon>
    </lineage>
</organism>
<evidence type="ECO:0000313" key="5">
    <source>
        <dbReference type="Proteomes" id="UP000683360"/>
    </source>
</evidence>
<evidence type="ECO:0000256" key="1">
    <source>
        <dbReference type="SAM" id="Phobius"/>
    </source>
</evidence>
<dbReference type="Proteomes" id="UP000683360">
    <property type="component" value="Unassembled WGS sequence"/>
</dbReference>
<dbReference type="CDD" id="cd01450">
    <property type="entry name" value="vWFA_subfamily_ECM"/>
    <property type="match status" value="2"/>
</dbReference>
<dbReference type="Pfam" id="PF00092">
    <property type="entry name" value="VWA"/>
    <property type="match status" value="2"/>
</dbReference>
<dbReference type="SUPFAM" id="SSF53300">
    <property type="entry name" value="vWA-like"/>
    <property type="match status" value="2"/>
</dbReference>
<dbReference type="InterPro" id="IPR002035">
    <property type="entry name" value="VWF_A"/>
</dbReference>
<keyword evidence="1" id="KW-0472">Membrane</keyword>
<feature type="transmembrane region" description="Helical" evidence="1">
    <location>
        <begin position="472"/>
        <end position="494"/>
    </location>
</feature>
<comment type="caution">
    <text evidence="4">The sequence shown here is derived from an EMBL/GenBank/DDBJ whole genome shotgun (WGS) entry which is preliminary data.</text>
</comment>
<evidence type="ECO:0000256" key="2">
    <source>
        <dbReference type="SAM" id="SignalP"/>
    </source>
</evidence>
<dbReference type="EMBL" id="CAJPWZ010000533">
    <property type="protein sequence ID" value="CAG2195769.1"/>
    <property type="molecule type" value="Genomic_DNA"/>
</dbReference>
<dbReference type="PROSITE" id="PS50234">
    <property type="entry name" value="VWFA"/>
    <property type="match status" value="2"/>
</dbReference>
<reference evidence="4" key="1">
    <citation type="submission" date="2021-03" db="EMBL/GenBank/DDBJ databases">
        <authorList>
            <person name="Bekaert M."/>
        </authorList>
    </citation>
    <scope>NUCLEOTIDE SEQUENCE</scope>
</reference>
<accession>A0A8S3QMT1</accession>
<keyword evidence="5" id="KW-1185">Reference proteome</keyword>
<feature type="transmembrane region" description="Helical" evidence="1">
    <location>
        <begin position="252"/>
        <end position="277"/>
    </location>
</feature>
<dbReference type="InterPro" id="IPR036465">
    <property type="entry name" value="vWFA_dom_sf"/>
</dbReference>
<evidence type="ECO:0000313" key="4">
    <source>
        <dbReference type="EMBL" id="CAG2195769.1"/>
    </source>
</evidence>
<dbReference type="InterPro" id="IPR050525">
    <property type="entry name" value="ECM_Assembly_Org"/>
</dbReference>
<dbReference type="SMART" id="SM00327">
    <property type="entry name" value="VWA"/>
    <property type="match status" value="2"/>
</dbReference>
<evidence type="ECO:0000259" key="3">
    <source>
        <dbReference type="PROSITE" id="PS50234"/>
    </source>
</evidence>
<dbReference type="AlphaFoldDB" id="A0A8S3QMT1"/>
<protein>
    <recommendedName>
        <fullName evidence="3">VWFA domain-containing protein</fullName>
    </recommendedName>
</protein>
<gene>
    <name evidence="4" type="ORF">MEDL_10706</name>
</gene>
<feature type="signal peptide" evidence="2">
    <location>
        <begin position="1"/>
        <end position="21"/>
    </location>
</feature>
<sequence length="505" mass="55848">MMLRTTVFLIIFGLSLTYCRGAYKDVLWLVDASSSVSADDHALTMGFIYNVTSYLTIGDNDIRMGVVKFDDEANALFELDDNNNKASLLSAINSISYTQSTVSSRKTMDALTYTRTLYLSIKGGRSDAGKVVIVIESGPSTNTPLTITKANDLRTSYGAEVFAIGIGSDLSKTNDELQGIANDPDSYYVEYIGGFINLCGIVPSILPKIDNETTATMLDGCDEWVEPTTAEITSTERMTEATISQTNEGLDIGAVVGILLSCLLILAILACVLYLLYKRKRRKDKKDQISPEDDIVKAVNEYNDTSLGEKRHMYKRDTSNISITPTKTMSEKDTMFTVYENLEKEVSHHITFLVDTTAGVSKDEFHQIVDFIYNITSRLTIGTNDNMVALVTFNTSPKTEFDLNDKSDKSSVLDAITSIKNHSLTGSRETHFALSYIGDNIYVQSSGMRTDAQSSMLLIRYGQSVTPTQTQFAALFLLSTVQTIYVIGVGSLMFETTERIDFFQT</sequence>
<dbReference type="PANTHER" id="PTHR24020">
    <property type="entry name" value="COLLAGEN ALPHA"/>
    <property type="match status" value="1"/>
</dbReference>
<feature type="domain" description="VWFA" evidence="3">
    <location>
        <begin position="349"/>
        <end position="505"/>
    </location>
</feature>
<keyword evidence="1" id="KW-0812">Transmembrane</keyword>
<name>A0A8S3QMT1_MYTED</name>
<keyword evidence="1" id="KW-1133">Transmembrane helix</keyword>
<feature type="domain" description="VWFA" evidence="3">
    <location>
        <begin position="25"/>
        <end position="209"/>
    </location>
</feature>